<keyword evidence="1" id="KW-0175">Coiled coil</keyword>
<proteinExistence type="predicted"/>
<dbReference type="RefSeq" id="WP_057859772.1">
    <property type="nucleotide sequence ID" value="NZ_LLYB01000081.1"/>
</dbReference>
<organism evidence="2 3">
    <name type="scientific">Bradyrhizobium lablabi</name>
    <dbReference type="NCBI Taxonomy" id="722472"/>
    <lineage>
        <taxon>Bacteria</taxon>
        <taxon>Pseudomonadati</taxon>
        <taxon>Pseudomonadota</taxon>
        <taxon>Alphaproteobacteria</taxon>
        <taxon>Hyphomicrobiales</taxon>
        <taxon>Nitrobacteraceae</taxon>
        <taxon>Bradyrhizobium</taxon>
    </lineage>
</organism>
<dbReference type="Proteomes" id="UP000051660">
    <property type="component" value="Unassembled WGS sequence"/>
</dbReference>
<dbReference type="AlphaFoldDB" id="A0A0R3MM80"/>
<accession>A0A0R3MM80</accession>
<name>A0A0R3MM80_9BRAD</name>
<comment type="caution">
    <text evidence="2">The sequence shown here is derived from an EMBL/GenBank/DDBJ whole genome shotgun (WGS) entry which is preliminary data.</text>
</comment>
<dbReference type="EMBL" id="LLYB01000081">
    <property type="protein sequence ID" value="KRR21314.1"/>
    <property type="molecule type" value="Genomic_DNA"/>
</dbReference>
<feature type="coiled-coil region" evidence="1">
    <location>
        <begin position="26"/>
        <end position="67"/>
    </location>
</feature>
<sequence length="126" mass="14069">MTKVAHLSEIPSNGSLDRHAAILADIQKMRDELVSTHDTNDQLRADLHREEDRVALLVQERDRWRTEALIFRSRLIELATAMANIGLLTRSAQEIVLTVNELNNATSSEALGKLEEAFEQGNHAAA</sequence>
<evidence type="ECO:0000313" key="2">
    <source>
        <dbReference type="EMBL" id="KRR21314.1"/>
    </source>
</evidence>
<evidence type="ECO:0000256" key="1">
    <source>
        <dbReference type="SAM" id="Coils"/>
    </source>
</evidence>
<evidence type="ECO:0000313" key="3">
    <source>
        <dbReference type="Proteomes" id="UP000051660"/>
    </source>
</evidence>
<gene>
    <name evidence="2" type="ORF">CQ14_06605</name>
</gene>
<reference evidence="2 3" key="1">
    <citation type="submission" date="2014-03" db="EMBL/GenBank/DDBJ databases">
        <title>Bradyrhizobium valentinum sp. nov., isolated from effective nodules of Lupinus mariae-josephae, a lupine endemic of basic-lime soils in Eastern Spain.</title>
        <authorList>
            <person name="Duran D."/>
            <person name="Rey L."/>
            <person name="Navarro A."/>
            <person name="Busquets A."/>
            <person name="Imperial J."/>
            <person name="Ruiz-Argueso T."/>
        </authorList>
    </citation>
    <scope>NUCLEOTIDE SEQUENCE [LARGE SCALE GENOMIC DNA]</scope>
    <source>
        <strain evidence="2 3">CCBAU 23086</strain>
    </source>
</reference>
<protein>
    <submittedName>
        <fullName evidence="2">Uncharacterized protein</fullName>
    </submittedName>
</protein>